<keyword evidence="1" id="KW-0732">Signal</keyword>
<evidence type="ECO:0000313" key="2">
    <source>
        <dbReference type="EMBL" id="BDW86505.1"/>
    </source>
</evidence>
<keyword evidence="3" id="KW-1185">Reference proteome</keyword>
<reference evidence="2 3" key="1">
    <citation type="submission" date="2023-01" db="EMBL/GenBank/DDBJ databases">
        <title>Complete genome sequence of Roseicyclus marinus strain Dej080120_10.</title>
        <authorList>
            <person name="Ueki S."/>
            <person name="Maruyama F."/>
        </authorList>
    </citation>
    <scope>NUCLEOTIDE SEQUENCE [LARGE SCALE GENOMIC DNA]</scope>
    <source>
        <strain evidence="2 3">Dej080120_10</strain>
    </source>
</reference>
<organism evidence="2 3">
    <name type="scientific">Roseicyclus marinus</name>
    <dbReference type="NCBI Taxonomy" id="2161673"/>
    <lineage>
        <taxon>Bacteria</taxon>
        <taxon>Pseudomonadati</taxon>
        <taxon>Pseudomonadota</taxon>
        <taxon>Alphaproteobacteria</taxon>
        <taxon>Rhodobacterales</taxon>
        <taxon>Roseobacteraceae</taxon>
        <taxon>Roseicyclus</taxon>
    </lineage>
</organism>
<dbReference type="KEGG" id="rmai:MACH21_26820"/>
<feature type="signal peptide" evidence="1">
    <location>
        <begin position="1"/>
        <end position="18"/>
    </location>
</feature>
<sequence>MKSSILSACLLLAGTAMAQQGDDLFDFIPQGGRTLAERAIASGDADFLDLLATANDAPEWIDFLSGLDMSAGLTFDDWELQTIADYLAYAGAIVDPTTLPADGRDMMLARCQSCHIVTVTVTQARSRDAWMATLGRTSHVDIPLSAAERAQLADYLAINAGLPIDVIPPELRAGGASY</sequence>
<accession>A0AA48KLU1</accession>
<dbReference type="GO" id="GO:0020037">
    <property type="term" value="F:heme binding"/>
    <property type="evidence" value="ECO:0007669"/>
    <property type="project" value="InterPro"/>
</dbReference>
<dbReference type="Gene3D" id="1.10.760.10">
    <property type="entry name" value="Cytochrome c-like domain"/>
    <property type="match status" value="1"/>
</dbReference>
<dbReference type="AlphaFoldDB" id="A0AA48KLU1"/>
<proteinExistence type="predicted"/>
<evidence type="ECO:0000256" key="1">
    <source>
        <dbReference type="SAM" id="SignalP"/>
    </source>
</evidence>
<dbReference type="RefSeq" id="WP_338272461.1">
    <property type="nucleotide sequence ID" value="NZ_AP027266.1"/>
</dbReference>
<dbReference type="Proteomes" id="UP001337723">
    <property type="component" value="Chromosome"/>
</dbReference>
<protein>
    <recommendedName>
        <fullName evidence="4">Cytochrome c domain-containing protein</fullName>
    </recommendedName>
</protein>
<dbReference type="SUPFAM" id="SSF46626">
    <property type="entry name" value="Cytochrome c"/>
    <property type="match status" value="1"/>
</dbReference>
<dbReference type="InterPro" id="IPR036909">
    <property type="entry name" value="Cyt_c-like_dom_sf"/>
</dbReference>
<dbReference type="EMBL" id="AP027266">
    <property type="protein sequence ID" value="BDW86505.1"/>
    <property type="molecule type" value="Genomic_DNA"/>
</dbReference>
<gene>
    <name evidence="2" type="ORF">MACH21_26820</name>
</gene>
<feature type="chain" id="PRO_5041259091" description="Cytochrome c domain-containing protein" evidence="1">
    <location>
        <begin position="19"/>
        <end position="178"/>
    </location>
</feature>
<evidence type="ECO:0000313" key="3">
    <source>
        <dbReference type="Proteomes" id="UP001337723"/>
    </source>
</evidence>
<dbReference type="GO" id="GO:0009055">
    <property type="term" value="F:electron transfer activity"/>
    <property type="evidence" value="ECO:0007669"/>
    <property type="project" value="InterPro"/>
</dbReference>
<evidence type="ECO:0008006" key="4">
    <source>
        <dbReference type="Google" id="ProtNLM"/>
    </source>
</evidence>
<name>A0AA48KLU1_9RHOB</name>